<dbReference type="GO" id="GO:0005829">
    <property type="term" value="C:cytosol"/>
    <property type="evidence" value="ECO:0007669"/>
    <property type="project" value="TreeGrafter"/>
</dbReference>
<dbReference type="InterPro" id="IPR019810">
    <property type="entry name" value="Citrate_synthase_AS"/>
</dbReference>
<dbReference type="KEGG" id="clg:Calag_0884"/>
<organism evidence="6 7">
    <name type="scientific">Caldisphaera lagunensis (strain DSM 15908 / JCM 11604 / ANMR 0165 / IC-154)</name>
    <dbReference type="NCBI Taxonomy" id="1056495"/>
    <lineage>
        <taxon>Archaea</taxon>
        <taxon>Thermoproteota</taxon>
        <taxon>Thermoprotei</taxon>
        <taxon>Acidilobales</taxon>
        <taxon>Caldisphaeraceae</taxon>
        <taxon>Caldisphaera</taxon>
    </lineage>
</organism>
<dbReference type="InterPro" id="IPR016143">
    <property type="entry name" value="Citrate_synth-like_sm_a-sub"/>
</dbReference>
<dbReference type="Gene3D" id="1.10.580.10">
    <property type="entry name" value="Citrate Synthase, domain 1"/>
    <property type="match status" value="1"/>
</dbReference>
<dbReference type="PIRSF" id="PIRSF001369">
    <property type="entry name" value="Citrate_synth"/>
    <property type="match status" value="1"/>
</dbReference>
<sequence>MASKIECDVEETPLGKFLTPPQQGYYIRVPKGLVDVITDTTNISGVDPKGTSTIYRGYTIDDIGEHADFYEAAHLILYGHLPNEGEYKEIKNKIDTYRGQIPEKIFDALKYVPATHPMYYAQVAVSLMGQYYAPEWRFDRDELYDHALRLIAAMPVFFAAGWHLSRDGNLYRPDPSLPHGKDALRMIIGRMPTDTEARAFESTLVLYMDHGFNASTFTVRVVASTLTDIYSAIAAGIGALKGPLHGGANEQAMAMFLDAQAKAKAKGVPLDQYIEEYIKEKLAKKELIMGFGHRVYKVHDPRTDVAGKFVKQLKDGEMWLNVLKKAEEVMKKEKNLPANIDLYTGVLYYQLGIPIPMYTPIFAMGRIVGWSSHYIEQVGEGDTKKNKIMRPTEDYKGPVGLKYVPMSQRK</sequence>
<dbReference type="SUPFAM" id="SSF48256">
    <property type="entry name" value="Citrate synthase"/>
    <property type="match status" value="1"/>
</dbReference>
<protein>
    <recommendedName>
        <fullName evidence="3 5">Citrate synthase</fullName>
        <ecNumber evidence="3">2.3.3.16</ecNumber>
    </recommendedName>
</protein>
<evidence type="ECO:0000313" key="7">
    <source>
        <dbReference type="Proteomes" id="UP000010469"/>
    </source>
</evidence>
<name>L0AB38_CALLD</name>
<dbReference type="GeneID" id="14212144"/>
<dbReference type="AlphaFoldDB" id="L0AB38"/>
<evidence type="ECO:0000256" key="2">
    <source>
        <dbReference type="ARBA" id="ARBA00022679"/>
    </source>
</evidence>
<reference evidence="7" key="1">
    <citation type="submission" date="2012-03" db="EMBL/GenBank/DDBJ databases">
        <title>Complete genome of Caldisphaera lagunensis DSM 15908.</title>
        <authorList>
            <person name="Lucas S."/>
            <person name="Copeland A."/>
            <person name="Lapidus A."/>
            <person name="Glavina del Rio T."/>
            <person name="Dalin E."/>
            <person name="Tice H."/>
            <person name="Bruce D."/>
            <person name="Goodwin L."/>
            <person name="Pitluck S."/>
            <person name="Peters L."/>
            <person name="Mikhailova N."/>
            <person name="Teshima H."/>
            <person name="Kyrpides N."/>
            <person name="Mavromatis K."/>
            <person name="Ivanova N."/>
            <person name="Brettin T."/>
            <person name="Detter J.C."/>
            <person name="Han C."/>
            <person name="Larimer F."/>
            <person name="Land M."/>
            <person name="Hauser L."/>
            <person name="Markowitz V."/>
            <person name="Cheng J.-F."/>
            <person name="Hugenholtz P."/>
            <person name="Woyke T."/>
            <person name="Wu D."/>
            <person name="Spring S."/>
            <person name="Schroeder M."/>
            <person name="Brambilla E."/>
            <person name="Klenk H.-P."/>
            <person name="Eisen J.A."/>
        </authorList>
    </citation>
    <scope>NUCLEOTIDE SEQUENCE [LARGE SCALE GENOMIC DNA]</scope>
    <source>
        <strain evidence="7">DSM 15908 / JCM 11604 / IC-154</strain>
    </source>
</reference>
<dbReference type="PROSITE" id="PS00480">
    <property type="entry name" value="CITRATE_SYNTHASE"/>
    <property type="match status" value="1"/>
</dbReference>
<comment type="catalytic activity">
    <reaction evidence="3">
        <text>oxaloacetate + acetyl-CoA + H2O = citrate + CoA + H(+)</text>
        <dbReference type="Rhea" id="RHEA:16845"/>
        <dbReference type="ChEBI" id="CHEBI:15377"/>
        <dbReference type="ChEBI" id="CHEBI:15378"/>
        <dbReference type="ChEBI" id="CHEBI:16452"/>
        <dbReference type="ChEBI" id="CHEBI:16947"/>
        <dbReference type="ChEBI" id="CHEBI:57287"/>
        <dbReference type="ChEBI" id="CHEBI:57288"/>
        <dbReference type="EC" id="2.3.3.16"/>
    </reaction>
</comment>
<dbReference type="GO" id="GO:0006099">
    <property type="term" value="P:tricarboxylic acid cycle"/>
    <property type="evidence" value="ECO:0007669"/>
    <property type="project" value="InterPro"/>
</dbReference>
<dbReference type="InterPro" id="IPR016142">
    <property type="entry name" value="Citrate_synth-like_lrg_a-sub"/>
</dbReference>
<dbReference type="Gene3D" id="1.10.230.10">
    <property type="entry name" value="Cytochrome P450-Terp, domain 2"/>
    <property type="match status" value="1"/>
</dbReference>
<dbReference type="HOGENOM" id="CLU_025068_2_1_2"/>
<dbReference type="Proteomes" id="UP000010469">
    <property type="component" value="Chromosome"/>
</dbReference>
<evidence type="ECO:0000256" key="5">
    <source>
        <dbReference type="RuleBase" id="RU000441"/>
    </source>
</evidence>
<dbReference type="RefSeq" id="WP_015232521.1">
    <property type="nucleotide sequence ID" value="NC_019791.1"/>
</dbReference>
<comment type="similarity">
    <text evidence="1 3 5">Belongs to the citrate synthase family.</text>
</comment>
<dbReference type="eggNOG" id="arCOG04237">
    <property type="taxonomic scope" value="Archaea"/>
</dbReference>
<dbReference type="InterPro" id="IPR024176">
    <property type="entry name" value="Citrate_synthase_bac-typ"/>
</dbReference>
<dbReference type="FunCoup" id="L0AB38">
    <property type="interactions" value="197"/>
</dbReference>
<accession>L0AB38</accession>
<dbReference type="InterPro" id="IPR036969">
    <property type="entry name" value="Citrate_synthase_sf"/>
</dbReference>
<evidence type="ECO:0000313" key="6">
    <source>
        <dbReference type="EMBL" id="AFZ70624.1"/>
    </source>
</evidence>
<dbReference type="EC" id="2.3.3.16" evidence="3"/>
<dbReference type="Pfam" id="PF00285">
    <property type="entry name" value="Citrate_synt"/>
    <property type="match status" value="1"/>
</dbReference>
<dbReference type="PANTHER" id="PTHR11739:SF4">
    <property type="entry name" value="CITRATE SYNTHASE, PEROXISOMAL"/>
    <property type="match status" value="1"/>
</dbReference>
<gene>
    <name evidence="6" type="ordered locus">Calag_0884</name>
</gene>
<evidence type="ECO:0000256" key="4">
    <source>
        <dbReference type="PIRSR" id="PIRSR001369-1"/>
    </source>
</evidence>
<dbReference type="OrthoDB" id="21302at2157"/>
<feature type="active site" evidence="4">
    <location>
        <position position="341"/>
    </location>
</feature>
<dbReference type="PRINTS" id="PR00143">
    <property type="entry name" value="CITRTSNTHASE"/>
</dbReference>
<dbReference type="InterPro" id="IPR002020">
    <property type="entry name" value="Citrate_synthase"/>
</dbReference>
<dbReference type="PANTHER" id="PTHR11739">
    <property type="entry name" value="CITRATE SYNTHASE"/>
    <property type="match status" value="1"/>
</dbReference>
<evidence type="ECO:0000256" key="1">
    <source>
        <dbReference type="ARBA" id="ARBA00010566"/>
    </source>
</evidence>
<dbReference type="STRING" id="1056495.Calag_0884"/>
<dbReference type="InParanoid" id="L0AB38"/>
<evidence type="ECO:0000256" key="3">
    <source>
        <dbReference type="PIRNR" id="PIRNR001369"/>
    </source>
</evidence>
<dbReference type="EMBL" id="CP003378">
    <property type="protein sequence ID" value="AFZ70624.1"/>
    <property type="molecule type" value="Genomic_DNA"/>
</dbReference>
<dbReference type="GO" id="GO:0005975">
    <property type="term" value="P:carbohydrate metabolic process"/>
    <property type="evidence" value="ECO:0007669"/>
    <property type="project" value="TreeGrafter"/>
</dbReference>
<feature type="active site" evidence="4">
    <location>
        <position position="293"/>
    </location>
</feature>
<keyword evidence="7" id="KW-1185">Reference proteome</keyword>
<dbReference type="GO" id="GO:0036440">
    <property type="term" value="F:citrate synthase activity"/>
    <property type="evidence" value="ECO:0007669"/>
    <property type="project" value="UniProtKB-EC"/>
</dbReference>
<proteinExistence type="inferred from homology"/>
<keyword evidence="2 3" id="KW-0808">Transferase</keyword>